<keyword evidence="1" id="KW-0812">Transmembrane</keyword>
<dbReference type="RefSeq" id="WP_271091879.1">
    <property type="nucleotide sequence ID" value="NZ_JAPJZH010000018.1"/>
</dbReference>
<accession>A0ABT4VTU7</accession>
<dbReference type="PANTHER" id="PTHR38457:SF1">
    <property type="entry name" value="REGULATOR ABRB-RELATED"/>
    <property type="match status" value="1"/>
</dbReference>
<feature type="transmembrane region" description="Helical" evidence="1">
    <location>
        <begin position="292"/>
        <end position="312"/>
    </location>
</feature>
<evidence type="ECO:0000313" key="3">
    <source>
        <dbReference type="Proteomes" id="UP001148313"/>
    </source>
</evidence>
<feature type="transmembrane region" description="Helical" evidence="1">
    <location>
        <begin position="324"/>
        <end position="341"/>
    </location>
</feature>
<dbReference type="EMBL" id="JAPJZH010000018">
    <property type="protein sequence ID" value="MDA4848034.1"/>
    <property type="molecule type" value="Genomic_DNA"/>
</dbReference>
<keyword evidence="1" id="KW-0472">Membrane</keyword>
<feature type="transmembrane region" description="Helical" evidence="1">
    <location>
        <begin position="261"/>
        <end position="286"/>
    </location>
</feature>
<dbReference type="PIRSF" id="PIRSF038991">
    <property type="entry name" value="Protein_AbrB"/>
    <property type="match status" value="1"/>
</dbReference>
<protein>
    <submittedName>
        <fullName evidence="2">AbrB family transcriptional regulator</fullName>
    </submittedName>
</protein>
<dbReference type="Pfam" id="PF05145">
    <property type="entry name" value="AbrB"/>
    <property type="match status" value="1"/>
</dbReference>
<feature type="transmembrane region" description="Helical" evidence="1">
    <location>
        <begin position="85"/>
        <end position="107"/>
    </location>
</feature>
<feature type="transmembrane region" description="Helical" evidence="1">
    <location>
        <begin position="180"/>
        <end position="199"/>
    </location>
</feature>
<gene>
    <name evidence="2" type="ORF">OOZ53_21935</name>
</gene>
<proteinExistence type="predicted"/>
<dbReference type="NCBIfam" id="TIGR03082">
    <property type="entry name" value="Gneg_AbrB_dup"/>
    <property type="match status" value="2"/>
</dbReference>
<dbReference type="PANTHER" id="PTHR38457">
    <property type="entry name" value="REGULATOR ABRB-RELATED"/>
    <property type="match status" value="1"/>
</dbReference>
<feature type="transmembrane region" description="Helical" evidence="1">
    <location>
        <begin position="206"/>
        <end position="225"/>
    </location>
</feature>
<evidence type="ECO:0000256" key="1">
    <source>
        <dbReference type="SAM" id="Phobius"/>
    </source>
</evidence>
<dbReference type="InterPro" id="IPR017516">
    <property type="entry name" value="AbrB_dup"/>
</dbReference>
<dbReference type="InterPro" id="IPR007820">
    <property type="entry name" value="AbrB_fam"/>
</dbReference>
<feature type="transmembrane region" description="Helical" evidence="1">
    <location>
        <begin position="152"/>
        <end position="168"/>
    </location>
</feature>
<evidence type="ECO:0000313" key="2">
    <source>
        <dbReference type="EMBL" id="MDA4848034.1"/>
    </source>
</evidence>
<feature type="transmembrane region" description="Helical" evidence="1">
    <location>
        <begin position="231"/>
        <end position="249"/>
    </location>
</feature>
<dbReference type="Proteomes" id="UP001148313">
    <property type="component" value="Unassembled WGS sequence"/>
</dbReference>
<comment type="caution">
    <text evidence="2">The sequence shown here is derived from an EMBL/GenBank/DDBJ whole genome shotgun (WGS) entry which is preliminary data.</text>
</comment>
<keyword evidence="3" id="KW-1185">Reference proteome</keyword>
<reference evidence="2" key="1">
    <citation type="submission" date="2022-11" db="EMBL/GenBank/DDBJ databases">
        <title>Hoeflea poritis sp. nov., isolated from scleractinian coral Porites lutea.</title>
        <authorList>
            <person name="Zhang G."/>
            <person name="Wei Q."/>
            <person name="Cai L."/>
        </authorList>
    </citation>
    <scope>NUCLEOTIDE SEQUENCE</scope>
    <source>
        <strain evidence="2">E7-10</strain>
    </source>
</reference>
<name>A0ABT4VTU7_9HYPH</name>
<organism evidence="2 3">
    <name type="scientific">Hoeflea poritis</name>
    <dbReference type="NCBI Taxonomy" id="2993659"/>
    <lineage>
        <taxon>Bacteria</taxon>
        <taxon>Pseudomonadati</taxon>
        <taxon>Pseudomonadota</taxon>
        <taxon>Alphaproteobacteria</taxon>
        <taxon>Hyphomicrobiales</taxon>
        <taxon>Rhizobiaceae</taxon>
        <taxon>Hoeflea</taxon>
    </lineage>
</organism>
<feature type="transmembrane region" description="Helical" evidence="1">
    <location>
        <begin position="35"/>
        <end position="54"/>
    </location>
</feature>
<sequence length="346" mass="36191">MATPGNEPLTALLTLTTGAAGAVLAFLLGFPAPALTGPALACTILCVAGVPLHVPHILRNVCFVVIGMSMGTGVTPEVYETARQWPLSFLFLALSVCVIFAAGTVTLRRLWRQDRQTALLSSVPGHLSYILGLSTDTRGDIASISVIQSTRVLALTLIVPFAVSMMGYDTTQMGLPGAKMALIPLAVSLLLAMCIGLILHRLRIPAALLLGGMIFSTVTHLSGLVVGHVPLWAAIPAFAIMGTMIGSRFSGVAFKTLVRAFGAGFAITLIAFLVTIIFAVLLIQVVDLPLPQVLIAFAPGGVESMAAMAVILGADPSFVAAHHVWRLVILTFLAPLVLGRTKKSGP</sequence>
<keyword evidence="1" id="KW-1133">Transmembrane helix</keyword>